<dbReference type="InterPro" id="IPR028181">
    <property type="entry name" value="SCIMP"/>
</dbReference>
<reference evidence="3 4" key="1">
    <citation type="submission" date="2018-11" db="EMBL/GenBank/DDBJ databases">
        <authorList>
            <person name="Lopez-Roques C."/>
            <person name="Donnadieu C."/>
            <person name="Bouchez O."/>
            <person name="Klopp C."/>
            <person name="Cabau C."/>
            <person name="Zahm M."/>
        </authorList>
    </citation>
    <scope>NUCLEOTIDE SEQUENCE [LARGE SCALE GENOMIC DNA]</scope>
    <source>
        <strain evidence="3">RS831</strain>
        <tissue evidence="3">Whole body</tissue>
    </source>
</reference>
<dbReference type="Pfam" id="PF15050">
    <property type="entry name" value="SCIMP"/>
    <property type="match status" value="1"/>
</dbReference>
<keyword evidence="4" id="KW-1185">Reference proteome</keyword>
<keyword evidence="2" id="KW-0472">Membrane</keyword>
<feature type="region of interest" description="Disordered" evidence="1">
    <location>
        <begin position="125"/>
        <end position="144"/>
    </location>
</feature>
<reference evidence="3 4" key="2">
    <citation type="submission" date="2019-01" db="EMBL/GenBank/DDBJ databases">
        <title>A chromosome length genome reference of the Java medaka (oryzias javanicus).</title>
        <authorList>
            <person name="Herpin A."/>
            <person name="Takehana Y."/>
            <person name="Naruse K."/>
            <person name="Ansai S."/>
            <person name="Kawaguchi M."/>
        </authorList>
    </citation>
    <scope>NUCLEOTIDE SEQUENCE [LARGE SCALE GENOMIC DNA]</scope>
    <source>
        <strain evidence="3">RS831</strain>
        <tissue evidence="3">Whole body</tissue>
    </source>
</reference>
<feature type="region of interest" description="Disordered" evidence="1">
    <location>
        <begin position="159"/>
        <end position="293"/>
    </location>
</feature>
<protein>
    <submittedName>
        <fullName evidence="3">Uncharacterized protein</fullName>
    </submittedName>
</protein>
<evidence type="ECO:0000313" key="3">
    <source>
        <dbReference type="EMBL" id="RVE64202.1"/>
    </source>
</evidence>
<evidence type="ECO:0000256" key="2">
    <source>
        <dbReference type="SAM" id="Phobius"/>
    </source>
</evidence>
<feature type="transmembrane region" description="Helical" evidence="2">
    <location>
        <begin position="6"/>
        <end position="34"/>
    </location>
</feature>
<keyword evidence="2" id="KW-1133">Transmembrane helix</keyword>
<dbReference type="AlphaFoldDB" id="A0A437CMX1"/>
<dbReference type="GO" id="GO:0001772">
    <property type="term" value="C:immunological synapse"/>
    <property type="evidence" value="ECO:0007669"/>
    <property type="project" value="InterPro"/>
</dbReference>
<feature type="compositionally biased region" description="Acidic residues" evidence="1">
    <location>
        <begin position="232"/>
        <end position="256"/>
    </location>
</feature>
<organism evidence="3 4">
    <name type="scientific">Oryzias javanicus</name>
    <name type="common">Javanese ricefish</name>
    <name type="synonym">Aplocheilus javanicus</name>
    <dbReference type="NCBI Taxonomy" id="123683"/>
    <lineage>
        <taxon>Eukaryota</taxon>
        <taxon>Metazoa</taxon>
        <taxon>Chordata</taxon>
        <taxon>Craniata</taxon>
        <taxon>Vertebrata</taxon>
        <taxon>Euteleostomi</taxon>
        <taxon>Actinopterygii</taxon>
        <taxon>Neopterygii</taxon>
        <taxon>Teleostei</taxon>
        <taxon>Neoteleostei</taxon>
        <taxon>Acanthomorphata</taxon>
        <taxon>Ovalentaria</taxon>
        <taxon>Atherinomorphae</taxon>
        <taxon>Beloniformes</taxon>
        <taxon>Adrianichthyidae</taxon>
        <taxon>Oryziinae</taxon>
        <taxon>Oryzias</taxon>
    </lineage>
</organism>
<evidence type="ECO:0000256" key="1">
    <source>
        <dbReference type="SAM" id="MobiDB-lite"/>
    </source>
</evidence>
<gene>
    <name evidence="3" type="ORF">OJAV_G00143660</name>
</gene>
<name>A0A437CMX1_ORYJA</name>
<proteinExistence type="predicted"/>
<feature type="compositionally biased region" description="Acidic residues" evidence="1">
    <location>
        <begin position="265"/>
        <end position="293"/>
    </location>
</feature>
<feature type="compositionally biased region" description="Polar residues" evidence="1">
    <location>
        <begin position="221"/>
        <end position="231"/>
    </location>
</feature>
<evidence type="ECO:0000313" key="4">
    <source>
        <dbReference type="Proteomes" id="UP000283210"/>
    </source>
</evidence>
<keyword evidence="2" id="KW-0812">Transmembrane</keyword>
<dbReference type="GO" id="GO:0097197">
    <property type="term" value="C:tetraspanin-enriched microdomain"/>
    <property type="evidence" value="ECO:0007669"/>
    <property type="project" value="InterPro"/>
</dbReference>
<sequence>MDPLRQNIWLLVVVGMIFVSVVISLIFILINICISRKGKKRFVPLQKRPDSRLKSNTYKERTLNVSTPPLPPRTQFLLAEAQSYENLAEAPEDEESLGNYEECVDPPPGSPVNDGTELYCQPDPKTESAPAAGESYENLTEEHDYEESIDYVKVDDEPETLPAPPSHNPADMRLQSQFFNPIEDNDYEESTDQLDYVKVDDELETFPAPPSHNPADLKLQPQFSLGQSYENLTEEPDYEEITDDQLDYVKVEDEENPFAHPPDPAAEDSSSEDYDDIGETSDDKDEDDYDDLA</sequence>
<feature type="compositionally biased region" description="Acidic residues" evidence="1">
    <location>
        <begin position="183"/>
        <end position="192"/>
    </location>
</feature>
<dbReference type="Proteomes" id="UP000283210">
    <property type="component" value="Chromosome 14"/>
</dbReference>
<dbReference type="EMBL" id="CM012450">
    <property type="protein sequence ID" value="RVE64202.1"/>
    <property type="molecule type" value="Genomic_DNA"/>
</dbReference>
<dbReference type="OrthoDB" id="8819001at2759"/>
<accession>A0A437CMX1</accession>